<keyword evidence="3" id="KW-1185">Reference proteome</keyword>
<evidence type="ECO:0000256" key="1">
    <source>
        <dbReference type="SAM" id="Coils"/>
    </source>
</evidence>
<evidence type="ECO:0000313" key="3">
    <source>
        <dbReference type="Proteomes" id="UP000018460"/>
    </source>
</evidence>
<dbReference type="RefSeq" id="WP_005012481.1">
    <property type="nucleotide sequence ID" value="NZ_KB849729.1"/>
</dbReference>
<gene>
    <name evidence="2" type="ORF">F941_02755</name>
</gene>
<feature type="coiled-coil region" evidence="1">
    <location>
        <begin position="211"/>
        <end position="238"/>
    </location>
</feature>
<dbReference type="EMBL" id="APQD01000021">
    <property type="protein sequence ID" value="ENV81613.1"/>
    <property type="molecule type" value="Genomic_DNA"/>
</dbReference>
<evidence type="ECO:0000313" key="2">
    <source>
        <dbReference type="EMBL" id="ENV81613.1"/>
    </source>
</evidence>
<accession>N9DMF7</accession>
<comment type="caution">
    <text evidence="2">The sequence shown here is derived from an EMBL/GenBank/DDBJ whole genome shotgun (WGS) entry which is preliminary data.</text>
</comment>
<dbReference type="PATRIC" id="fig|1120925.3.peg.2893"/>
<protein>
    <submittedName>
        <fullName evidence="2">Uncharacterized protein</fullName>
    </submittedName>
</protein>
<dbReference type="OrthoDB" id="6683707at2"/>
<dbReference type="AlphaFoldDB" id="N9DMF7"/>
<dbReference type="Proteomes" id="UP000018460">
    <property type="component" value="Unassembled WGS sequence"/>
</dbReference>
<sequence>MKKIKRADYEELLTELLNCFTYLISSQLGISVDNLKIPDDETSYSMLNDFKDKKIHGFHILPLYDLTQSIQTYLTIFDNLDQKFHNDIYRDALYSYIKEGYPIYGFDNKKLRNRINGLLNVRKRYEENLYKKREVLYRVLREEASLNGKWESINQAVREAYPKITYEFELFNKEWIRNEMIKLLSQIEENTLSLIKNKNKIYNEEYTSFQNRSFENKINDLRKRYKKLERALNEENSSDVLGKTLAFHSDYQEESIINHLRSCPELISEIIGDCQ</sequence>
<keyword evidence="1" id="KW-0175">Coiled coil</keyword>
<dbReference type="eggNOG" id="ENOG5031QVS">
    <property type="taxonomic scope" value="Bacteria"/>
</dbReference>
<proteinExistence type="predicted"/>
<name>N9DMF7_9GAMM</name>
<organism evidence="2 3">
    <name type="scientific">Acinetobacter bouvetii DSM 14964 = CIP 107468</name>
    <dbReference type="NCBI Taxonomy" id="1120925"/>
    <lineage>
        <taxon>Bacteria</taxon>
        <taxon>Pseudomonadati</taxon>
        <taxon>Pseudomonadota</taxon>
        <taxon>Gammaproteobacteria</taxon>
        <taxon>Moraxellales</taxon>
        <taxon>Moraxellaceae</taxon>
        <taxon>Acinetobacter</taxon>
    </lineage>
</organism>
<reference evidence="2 3" key="1">
    <citation type="submission" date="2013-02" db="EMBL/GenBank/DDBJ databases">
        <title>The Genome Sequence of Acinetobacter bouvetii CIP 107468.</title>
        <authorList>
            <consortium name="The Broad Institute Genome Sequencing Platform"/>
            <consortium name="The Broad Institute Genome Sequencing Center for Infectious Disease"/>
            <person name="Cerqueira G."/>
            <person name="Feldgarden M."/>
            <person name="Courvalin P."/>
            <person name="Perichon B."/>
            <person name="Grillot-Courvalin C."/>
            <person name="Clermont D."/>
            <person name="Rocha E."/>
            <person name="Yoon E.-J."/>
            <person name="Nemec A."/>
            <person name="Walker B."/>
            <person name="Young S.K."/>
            <person name="Zeng Q."/>
            <person name="Gargeya S."/>
            <person name="Fitzgerald M."/>
            <person name="Haas B."/>
            <person name="Abouelleil A."/>
            <person name="Alvarado L."/>
            <person name="Arachchi H.M."/>
            <person name="Berlin A.M."/>
            <person name="Chapman S.B."/>
            <person name="Dewar J."/>
            <person name="Goldberg J."/>
            <person name="Griggs A."/>
            <person name="Gujja S."/>
            <person name="Hansen M."/>
            <person name="Howarth C."/>
            <person name="Imamovic A."/>
            <person name="Larimer J."/>
            <person name="McCowan C."/>
            <person name="Murphy C."/>
            <person name="Neiman D."/>
            <person name="Pearson M."/>
            <person name="Priest M."/>
            <person name="Roberts A."/>
            <person name="Saif S."/>
            <person name="Shea T."/>
            <person name="Sisk P."/>
            <person name="Sykes S."/>
            <person name="Wortman J."/>
            <person name="Nusbaum C."/>
            <person name="Birren B."/>
        </authorList>
    </citation>
    <scope>NUCLEOTIDE SEQUENCE [LARGE SCALE GENOMIC DNA]</scope>
    <source>
        <strain evidence="2 3">CIP 107468</strain>
    </source>
</reference>